<feature type="compositionally biased region" description="Acidic residues" evidence="1">
    <location>
        <begin position="158"/>
        <end position="175"/>
    </location>
</feature>
<gene>
    <name evidence="2" type="ORF">BGZ99_005170</name>
</gene>
<dbReference type="Pfam" id="PF06658">
    <property type="entry name" value="DUF1168"/>
    <property type="match status" value="1"/>
</dbReference>
<sequence>MSTAAKHNRSSDDEGAGGASASAGPKKHHLTPLELQKKQLDKLLEKIDKPVYIPERPGQKNTSSREPKNYVKNVQGSSAGAGSGEFHVYRAGRRREYARLKNMELGSKEEREQREYEARIEAKRAADEEKTEKNRSKRQRRKQRASNNKLSKRKEDDNRSDDDEENGRDDDEEEEGRSSNRAQEKDEQ</sequence>
<dbReference type="GO" id="GO:0005730">
    <property type="term" value="C:nucleolus"/>
    <property type="evidence" value="ECO:0007669"/>
    <property type="project" value="TreeGrafter"/>
</dbReference>
<evidence type="ECO:0000313" key="3">
    <source>
        <dbReference type="Proteomes" id="UP000738325"/>
    </source>
</evidence>
<feature type="region of interest" description="Disordered" evidence="1">
    <location>
        <begin position="1"/>
        <end position="188"/>
    </location>
</feature>
<dbReference type="InterPro" id="IPR009548">
    <property type="entry name" value="Prkrip1"/>
</dbReference>
<dbReference type="OrthoDB" id="10067079at2759"/>
<dbReference type="PANTHER" id="PTHR13507:SF0">
    <property type="entry name" value="PRKR-INTERACTING PROTEIN 1"/>
    <property type="match status" value="1"/>
</dbReference>
<feature type="compositionally biased region" description="Basic residues" evidence="1">
    <location>
        <begin position="135"/>
        <end position="144"/>
    </location>
</feature>
<evidence type="ECO:0000313" key="2">
    <source>
        <dbReference type="EMBL" id="KAG0328475.1"/>
    </source>
</evidence>
<evidence type="ECO:0008006" key="4">
    <source>
        <dbReference type="Google" id="ProtNLM"/>
    </source>
</evidence>
<feature type="compositionally biased region" description="Basic and acidic residues" evidence="1">
    <location>
        <begin position="94"/>
        <end position="134"/>
    </location>
</feature>
<dbReference type="AlphaFoldDB" id="A0A9P6V024"/>
<keyword evidence="3" id="KW-1185">Reference proteome</keyword>
<dbReference type="EMBL" id="JAAAIP010000033">
    <property type="protein sequence ID" value="KAG0328475.1"/>
    <property type="molecule type" value="Genomic_DNA"/>
</dbReference>
<dbReference type="Proteomes" id="UP000738325">
    <property type="component" value="Unassembled WGS sequence"/>
</dbReference>
<reference evidence="2" key="1">
    <citation type="journal article" date="2020" name="Fungal Divers.">
        <title>Resolving the Mortierellaceae phylogeny through synthesis of multi-gene phylogenetics and phylogenomics.</title>
        <authorList>
            <person name="Vandepol N."/>
            <person name="Liber J."/>
            <person name="Desiro A."/>
            <person name="Na H."/>
            <person name="Kennedy M."/>
            <person name="Barry K."/>
            <person name="Grigoriev I.V."/>
            <person name="Miller A.N."/>
            <person name="O'Donnell K."/>
            <person name="Stajich J.E."/>
            <person name="Bonito G."/>
        </authorList>
    </citation>
    <scope>NUCLEOTIDE SEQUENCE</scope>
    <source>
        <strain evidence="2">REB-010B</strain>
    </source>
</reference>
<evidence type="ECO:0000256" key="1">
    <source>
        <dbReference type="SAM" id="MobiDB-lite"/>
    </source>
</evidence>
<dbReference type="GO" id="GO:0003725">
    <property type="term" value="F:double-stranded RNA binding"/>
    <property type="evidence" value="ECO:0007669"/>
    <property type="project" value="InterPro"/>
</dbReference>
<dbReference type="PANTHER" id="PTHR13507">
    <property type="entry name" value="PRKR-INTERACTING PROTEIN 1"/>
    <property type="match status" value="1"/>
</dbReference>
<proteinExistence type="predicted"/>
<dbReference type="GO" id="GO:0004860">
    <property type="term" value="F:protein kinase inhibitor activity"/>
    <property type="evidence" value="ECO:0007669"/>
    <property type="project" value="TreeGrafter"/>
</dbReference>
<accession>A0A9P6V024</accession>
<comment type="caution">
    <text evidence="2">The sequence shown here is derived from an EMBL/GenBank/DDBJ whole genome shotgun (WGS) entry which is preliminary data.</text>
</comment>
<feature type="compositionally biased region" description="Basic and acidic residues" evidence="1">
    <location>
        <begin position="35"/>
        <end position="49"/>
    </location>
</feature>
<name>A0A9P6V024_9FUNG</name>
<organism evidence="2 3">
    <name type="scientific">Dissophora globulifera</name>
    <dbReference type="NCBI Taxonomy" id="979702"/>
    <lineage>
        <taxon>Eukaryota</taxon>
        <taxon>Fungi</taxon>
        <taxon>Fungi incertae sedis</taxon>
        <taxon>Mucoromycota</taxon>
        <taxon>Mortierellomycotina</taxon>
        <taxon>Mortierellomycetes</taxon>
        <taxon>Mortierellales</taxon>
        <taxon>Mortierellaceae</taxon>
        <taxon>Dissophora</taxon>
    </lineage>
</organism>
<feature type="compositionally biased region" description="Basic and acidic residues" evidence="1">
    <location>
        <begin position="176"/>
        <end position="188"/>
    </location>
</feature>
<dbReference type="GO" id="GO:0019901">
    <property type="term" value="F:protein kinase binding"/>
    <property type="evidence" value="ECO:0007669"/>
    <property type="project" value="TreeGrafter"/>
</dbReference>
<protein>
    <recommendedName>
        <fullName evidence="4">DUF1168-domain-containing protein</fullName>
    </recommendedName>
</protein>